<evidence type="ECO:0000256" key="6">
    <source>
        <dbReference type="ARBA" id="ARBA00022989"/>
    </source>
</evidence>
<evidence type="ECO:0000256" key="9">
    <source>
        <dbReference type="SAM" id="Phobius"/>
    </source>
</evidence>
<keyword evidence="4 9" id="KW-0812">Transmembrane</keyword>
<evidence type="ECO:0000313" key="11">
    <source>
        <dbReference type="EMBL" id="TIH07367.1"/>
    </source>
</evidence>
<comment type="similarity">
    <text evidence="8">Belongs to the exbB/tolQ family.</text>
</comment>
<reference evidence="11 12" key="1">
    <citation type="submission" date="2018-10" db="EMBL/GenBank/DDBJ databases">
        <title>Pseudomonas leptonychotis sp. nov., isolated from Weddell seals in Antarctica.</title>
        <authorList>
            <person name="Novakova D."/>
            <person name="Svec P."/>
            <person name="Kralova S."/>
            <person name="Kristofova L."/>
            <person name="Zeman M."/>
            <person name="Pantucek R."/>
            <person name="Maslanova I."/>
            <person name="Sedlacek I."/>
        </authorList>
    </citation>
    <scope>NUCLEOTIDE SEQUENCE [LARGE SCALE GENOMIC DNA]</scope>
    <source>
        <strain evidence="11 12">CCM 8849</strain>
    </source>
</reference>
<evidence type="ECO:0000256" key="5">
    <source>
        <dbReference type="ARBA" id="ARBA00022927"/>
    </source>
</evidence>
<proteinExistence type="inferred from homology"/>
<dbReference type="Proteomes" id="UP000307541">
    <property type="component" value="Unassembled WGS sequence"/>
</dbReference>
<dbReference type="PANTHER" id="PTHR30625:SF15">
    <property type="entry name" value="BIOPOLYMER TRANSPORT PROTEIN EXBB"/>
    <property type="match status" value="1"/>
</dbReference>
<dbReference type="GO" id="GO:0017038">
    <property type="term" value="P:protein import"/>
    <property type="evidence" value="ECO:0007669"/>
    <property type="project" value="TreeGrafter"/>
</dbReference>
<evidence type="ECO:0000256" key="4">
    <source>
        <dbReference type="ARBA" id="ARBA00022692"/>
    </source>
</evidence>
<name>A0A4T1ZTJ7_9PSED</name>
<keyword evidence="5 8" id="KW-0653">Protein transport</keyword>
<dbReference type="GO" id="GO:0005886">
    <property type="term" value="C:plasma membrane"/>
    <property type="evidence" value="ECO:0007669"/>
    <property type="project" value="UniProtKB-SubCell"/>
</dbReference>
<gene>
    <name evidence="11" type="ORF">D8779_14455</name>
</gene>
<evidence type="ECO:0000256" key="8">
    <source>
        <dbReference type="RuleBase" id="RU004057"/>
    </source>
</evidence>
<evidence type="ECO:0000256" key="1">
    <source>
        <dbReference type="ARBA" id="ARBA00004651"/>
    </source>
</evidence>
<keyword evidence="2 8" id="KW-0813">Transport</keyword>
<feature type="transmembrane region" description="Helical" evidence="9">
    <location>
        <begin position="187"/>
        <end position="213"/>
    </location>
</feature>
<feature type="transmembrane region" description="Helical" evidence="9">
    <location>
        <begin position="142"/>
        <end position="167"/>
    </location>
</feature>
<evidence type="ECO:0000313" key="12">
    <source>
        <dbReference type="Proteomes" id="UP000307541"/>
    </source>
</evidence>
<evidence type="ECO:0000256" key="2">
    <source>
        <dbReference type="ARBA" id="ARBA00022448"/>
    </source>
</evidence>
<dbReference type="InterPro" id="IPR050790">
    <property type="entry name" value="ExbB/TolQ_transport"/>
</dbReference>
<keyword evidence="7 9" id="KW-0472">Membrane</keyword>
<accession>A0A4T1ZTJ7</accession>
<dbReference type="Pfam" id="PF01618">
    <property type="entry name" value="MotA_ExbB"/>
    <property type="match status" value="1"/>
</dbReference>
<dbReference type="InterPro" id="IPR002898">
    <property type="entry name" value="MotA_ExbB_proton_chnl"/>
</dbReference>
<sequence length="250" mass="27426">MPRASWWCSCLAHANPASRSVRTGAPWPKALLRWSAEMSQWWSAMGPLGWPLALCSLLALALILERLSVFLRLQPLSTAAGRAAVSACRTCEREHCKGRARGWRYGLALLLKHSALPAVQREELLGCWLLEERQRLNRQLRLLQLIGMLAPMLGLLGTVLGMLEMFANIAGQNSPVTPALLADGLWQALYTTVWGLLIAIPALAAGQGFALWAERYLEGVQALLNRCQLALDGLELELTGSPLAAQWVLS</sequence>
<keyword evidence="3" id="KW-1003">Cell membrane</keyword>
<protein>
    <submittedName>
        <fullName evidence="11">MotA/TolQ/ExbB proton channel family protein</fullName>
    </submittedName>
</protein>
<evidence type="ECO:0000256" key="3">
    <source>
        <dbReference type="ARBA" id="ARBA00022475"/>
    </source>
</evidence>
<evidence type="ECO:0000259" key="10">
    <source>
        <dbReference type="Pfam" id="PF01618"/>
    </source>
</evidence>
<evidence type="ECO:0000256" key="7">
    <source>
        <dbReference type="ARBA" id="ARBA00023136"/>
    </source>
</evidence>
<dbReference type="OrthoDB" id="4045at2"/>
<keyword evidence="12" id="KW-1185">Reference proteome</keyword>
<dbReference type="AlphaFoldDB" id="A0A4T1ZTJ7"/>
<comment type="caution">
    <text evidence="11">The sequence shown here is derived from an EMBL/GenBank/DDBJ whole genome shotgun (WGS) entry which is preliminary data.</text>
</comment>
<feature type="domain" description="MotA/TolQ/ExbB proton channel" evidence="10">
    <location>
        <begin position="125"/>
        <end position="216"/>
    </location>
</feature>
<organism evidence="11 12">
    <name type="scientific">Pseudomonas leptonychotis</name>
    <dbReference type="NCBI Taxonomy" id="2448482"/>
    <lineage>
        <taxon>Bacteria</taxon>
        <taxon>Pseudomonadati</taxon>
        <taxon>Pseudomonadota</taxon>
        <taxon>Gammaproteobacteria</taxon>
        <taxon>Pseudomonadales</taxon>
        <taxon>Pseudomonadaceae</taxon>
        <taxon>Pseudomonas</taxon>
    </lineage>
</organism>
<feature type="transmembrane region" description="Helical" evidence="9">
    <location>
        <begin position="44"/>
        <end position="64"/>
    </location>
</feature>
<keyword evidence="6 9" id="KW-1133">Transmembrane helix</keyword>
<comment type="subcellular location">
    <subcellularLocation>
        <location evidence="1">Cell membrane</location>
        <topology evidence="1">Multi-pass membrane protein</topology>
    </subcellularLocation>
    <subcellularLocation>
        <location evidence="8">Membrane</location>
        <topology evidence="8">Multi-pass membrane protein</topology>
    </subcellularLocation>
</comment>
<dbReference type="EMBL" id="RFLV01000003">
    <property type="protein sequence ID" value="TIH07367.1"/>
    <property type="molecule type" value="Genomic_DNA"/>
</dbReference>
<dbReference type="PANTHER" id="PTHR30625">
    <property type="entry name" value="PROTEIN TOLQ"/>
    <property type="match status" value="1"/>
</dbReference>